<reference evidence="1 2" key="1">
    <citation type="submission" date="2020-06" db="EMBL/GenBank/DDBJ databases">
        <authorList>
            <consortium name="Wellcome Sanger Institute Data Sharing"/>
        </authorList>
    </citation>
    <scope>NUCLEOTIDE SEQUENCE [LARGE SCALE GENOMIC DNA]</scope>
</reference>
<dbReference type="AlphaFoldDB" id="A0AAY4BDM6"/>
<keyword evidence="2" id="KW-1185">Reference proteome</keyword>
<sequence>MSPPRTSTYLIGPSVLSWICRFLLGFLYPSESPLLMQQLELPRLFLAHLIMSFVLFLSASDDLGLKSETGSWSPSSNRISTVTVVDWTGSPLSFISRISLWEESSCSETERLVLTSPVYRLTLNRDESNGLPVPDFPCL</sequence>
<dbReference type="Ensembl" id="ENSDCDT00010020148.1">
    <property type="protein sequence ID" value="ENSDCDP00010019049.1"/>
    <property type="gene ID" value="ENSDCDG00010008641.1"/>
</dbReference>
<evidence type="ECO:0000313" key="2">
    <source>
        <dbReference type="Proteomes" id="UP000694580"/>
    </source>
</evidence>
<protein>
    <submittedName>
        <fullName evidence="1">Uncharacterized protein</fullName>
    </submittedName>
</protein>
<reference evidence="1" key="2">
    <citation type="submission" date="2025-08" db="UniProtKB">
        <authorList>
            <consortium name="Ensembl"/>
        </authorList>
    </citation>
    <scope>IDENTIFICATION</scope>
</reference>
<accession>A0AAY4BDM6</accession>
<evidence type="ECO:0000313" key="1">
    <source>
        <dbReference type="Ensembl" id="ENSDCDP00010019049.1"/>
    </source>
</evidence>
<dbReference type="Proteomes" id="UP000694580">
    <property type="component" value="Chromosome 6"/>
</dbReference>
<name>A0AAY4BDM6_9TELE</name>
<reference evidence="1" key="3">
    <citation type="submission" date="2025-09" db="UniProtKB">
        <authorList>
            <consortium name="Ensembl"/>
        </authorList>
    </citation>
    <scope>IDENTIFICATION</scope>
</reference>
<organism evidence="1 2">
    <name type="scientific">Denticeps clupeoides</name>
    <name type="common">denticle herring</name>
    <dbReference type="NCBI Taxonomy" id="299321"/>
    <lineage>
        <taxon>Eukaryota</taxon>
        <taxon>Metazoa</taxon>
        <taxon>Chordata</taxon>
        <taxon>Craniata</taxon>
        <taxon>Vertebrata</taxon>
        <taxon>Euteleostomi</taxon>
        <taxon>Actinopterygii</taxon>
        <taxon>Neopterygii</taxon>
        <taxon>Teleostei</taxon>
        <taxon>Clupei</taxon>
        <taxon>Clupeiformes</taxon>
        <taxon>Denticipitoidei</taxon>
        <taxon>Denticipitidae</taxon>
        <taxon>Denticeps</taxon>
    </lineage>
</organism>
<proteinExistence type="predicted"/>